<keyword evidence="3" id="KW-1185">Reference proteome</keyword>
<dbReference type="Proteomes" id="UP000070504">
    <property type="component" value="Unassembled WGS sequence"/>
</dbReference>
<evidence type="ECO:0000313" key="3">
    <source>
        <dbReference type="Proteomes" id="UP000070504"/>
    </source>
</evidence>
<gene>
    <name evidence="2" type="ORF">AKJ54_00880</name>
</gene>
<protein>
    <submittedName>
        <fullName evidence="2">Uncharacterized protein</fullName>
    </submittedName>
</protein>
<accession>A0A133VKJ7</accession>
<dbReference type="AlphaFoldDB" id="A0A133VKJ7"/>
<comment type="caution">
    <text evidence="2">The sequence shown here is derived from an EMBL/GenBank/DDBJ whole genome shotgun (WGS) entry which is preliminary data.</text>
</comment>
<dbReference type="EMBL" id="LHYH01000017">
    <property type="protein sequence ID" value="KXB06976.1"/>
    <property type="molecule type" value="Genomic_DNA"/>
</dbReference>
<feature type="transmembrane region" description="Helical" evidence="1">
    <location>
        <begin position="35"/>
        <end position="56"/>
    </location>
</feature>
<proteinExistence type="predicted"/>
<sequence>MQVLNLIFSGAVAFGLADLLRDAKLPLLEVNLSGWNLLIFGLIIWTLVILMGLKFIQTVLGEMREEIK</sequence>
<keyword evidence="1" id="KW-0812">Transmembrane</keyword>
<organism evidence="2 3">
    <name type="scientific">candidate division MSBL1 archaeon SCGC-AAA382K21</name>
    <dbReference type="NCBI Taxonomy" id="1698283"/>
    <lineage>
        <taxon>Archaea</taxon>
        <taxon>Methanobacteriati</taxon>
        <taxon>Methanobacteriota</taxon>
        <taxon>candidate division MSBL1</taxon>
    </lineage>
</organism>
<evidence type="ECO:0000313" key="2">
    <source>
        <dbReference type="EMBL" id="KXB06976.1"/>
    </source>
</evidence>
<evidence type="ECO:0000256" key="1">
    <source>
        <dbReference type="SAM" id="Phobius"/>
    </source>
</evidence>
<keyword evidence="1" id="KW-1133">Transmembrane helix</keyword>
<keyword evidence="1" id="KW-0472">Membrane</keyword>
<reference evidence="2 3" key="1">
    <citation type="journal article" date="2016" name="Sci. Rep.">
        <title>Metabolic traits of an uncultured archaeal lineage -MSBL1- from brine pools of the Red Sea.</title>
        <authorList>
            <person name="Mwirichia R."/>
            <person name="Alam I."/>
            <person name="Rashid M."/>
            <person name="Vinu M."/>
            <person name="Ba-Alawi W."/>
            <person name="Anthony Kamau A."/>
            <person name="Kamanda Ngugi D."/>
            <person name="Goker M."/>
            <person name="Klenk H.P."/>
            <person name="Bajic V."/>
            <person name="Stingl U."/>
        </authorList>
    </citation>
    <scope>NUCLEOTIDE SEQUENCE [LARGE SCALE GENOMIC DNA]</scope>
    <source>
        <strain evidence="2">SCGC-AAA382K21</strain>
    </source>
</reference>
<name>A0A133VKJ7_9EURY</name>